<gene>
    <name evidence="2" type="ORF">ACRB68_49150</name>
</gene>
<evidence type="ECO:0000313" key="2">
    <source>
        <dbReference type="EMBL" id="MQY06819.1"/>
    </source>
</evidence>
<evidence type="ECO:0000313" key="3">
    <source>
        <dbReference type="Proteomes" id="UP000487268"/>
    </source>
</evidence>
<sequence length="268" mass="27553">MKAIGVLAAAGALAGCGNLQIGGGESTDRTYDVPGAVRTLQISSGHRVEIVGSDSPGVRVTERLRWSNDHNKPKTSHTSANGTLTLKGRCAEGIMGGSRCQVVFHVRVPRGTTLKIQGGDGSVAATGLTGDVSIRTASGSVTARDLHARTLSVDSEDGRAAVSGEAGTTELTTRTGTIDATGLRTGRFTARSVDGSVRASFAAPPSLVDVDSRTGTIRLGLPANGAYAVTTRLRTGREHVDPAIHRDSQAPNKVNVSSDDGSIFLAPA</sequence>
<dbReference type="Pfam" id="PF13349">
    <property type="entry name" value="DUF4097"/>
    <property type="match status" value="1"/>
</dbReference>
<dbReference type="InterPro" id="IPR025164">
    <property type="entry name" value="Toastrack_DUF4097"/>
</dbReference>
<evidence type="ECO:0000259" key="1">
    <source>
        <dbReference type="Pfam" id="PF13349"/>
    </source>
</evidence>
<dbReference type="Gene3D" id="2.160.20.120">
    <property type="match status" value="1"/>
</dbReference>
<keyword evidence="3" id="KW-1185">Reference proteome</keyword>
<dbReference type="PROSITE" id="PS51257">
    <property type="entry name" value="PROKAR_LIPOPROTEIN"/>
    <property type="match status" value="1"/>
</dbReference>
<proteinExistence type="predicted"/>
<feature type="domain" description="DUF4097" evidence="1">
    <location>
        <begin position="39"/>
        <end position="242"/>
    </location>
</feature>
<comment type="caution">
    <text evidence="2">The sequence shown here is derived from an EMBL/GenBank/DDBJ whole genome shotgun (WGS) entry which is preliminary data.</text>
</comment>
<dbReference type="AlphaFoldDB" id="A0A7K0C068"/>
<dbReference type="EMBL" id="WEGH01000003">
    <property type="protein sequence ID" value="MQY06819.1"/>
    <property type="molecule type" value="Genomic_DNA"/>
</dbReference>
<organism evidence="2 3">
    <name type="scientific">Actinomadura macrotermitis</name>
    <dbReference type="NCBI Taxonomy" id="2585200"/>
    <lineage>
        <taxon>Bacteria</taxon>
        <taxon>Bacillati</taxon>
        <taxon>Actinomycetota</taxon>
        <taxon>Actinomycetes</taxon>
        <taxon>Streptosporangiales</taxon>
        <taxon>Thermomonosporaceae</taxon>
        <taxon>Actinomadura</taxon>
    </lineage>
</organism>
<dbReference type="Proteomes" id="UP000487268">
    <property type="component" value="Unassembled WGS sequence"/>
</dbReference>
<accession>A0A7K0C068</accession>
<reference evidence="2 3" key="1">
    <citation type="submission" date="2019-10" db="EMBL/GenBank/DDBJ databases">
        <title>Actinomadura rubteroloni sp. nov. and Actinomadura macrotermitis sp. nov., isolated from the gut of fungus growing-termite Macrotermes natalensis.</title>
        <authorList>
            <person name="Benndorf R."/>
            <person name="Martin K."/>
            <person name="Kuefner M."/>
            <person name="De Beer W."/>
            <person name="Kaster A.-K."/>
            <person name="Vollmers J."/>
            <person name="Poulsen M."/>
            <person name="Beemelmanns C."/>
        </authorList>
    </citation>
    <scope>NUCLEOTIDE SEQUENCE [LARGE SCALE GENOMIC DNA]</scope>
    <source>
        <strain evidence="2 3">RB68</strain>
    </source>
</reference>
<name>A0A7K0C068_9ACTN</name>
<protein>
    <recommendedName>
        <fullName evidence="1">DUF4097 domain-containing protein</fullName>
    </recommendedName>
</protein>